<gene>
    <name evidence="2" type="ORF">NCCP1664_02010</name>
</gene>
<dbReference type="Proteomes" id="UP000325307">
    <property type="component" value="Unassembled WGS sequence"/>
</dbReference>
<proteinExistence type="predicted"/>
<accession>A0A5A7NL71</accession>
<dbReference type="InterPro" id="IPR002560">
    <property type="entry name" value="Transposase_DDE"/>
</dbReference>
<organism evidence="2 3">
    <name type="scientific">Zafaria cholistanensis</name>
    <dbReference type="NCBI Taxonomy" id="1682741"/>
    <lineage>
        <taxon>Bacteria</taxon>
        <taxon>Bacillati</taxon>
        <taxon>Actinomycetota</taxon>
        <taxon>Actinomycetes</taxon>
        <taxon>Micrococcales</taxon>
        <taxon>Micrococcaceae</taxon>
        <taxon>Zafaria</taxon>
    </lineage>
</organism>
<dbReference type="EMBL" id="BKDJ01000001">
    <property type="protein sequence ID" value="GER21704.1"/>
    <property type="molecule type" value="Genomic_DNA"/>
</dbReference>
<sequence>MKSLHTCPIPEVVRVGRTLRRQRDPFLAYFTTNRANNGGTEAVNEIIELHRRLARGYRNYENCPLRMLLAAGRLTP</sequence>
<dbReference type="Pfam" id="PF01610">
    <property type="entry name" value="DDE_Tnp_ISL3"/>
    <property type="match status" value="1"/>
</dbReference>
<reference evidence="2 3" key="1">
    <citation type="submission" date="2019-09" db="EMBL/GenBank/DDBJ databases">
        <title>Arthrobacter zafarii sp. nov., a moderately thermotolerant and halotolerant actinobacterium isolated from Cholistan desert soil of Pakistan.</title>
        <authorList>
            <person name="Amin A."/>
            <person name="Ahmed I."/>
            <person name="Khalid N."/>
            <person name="Schumann P."/>
            <person name="Busse H.J."/>
            <person name="Khan I.U."/>
            <person name="Li S."/>
            <person name="Li W.J."/>
        </authorList>
    </citation>
    <scope>NUCLEOTIDE SEQUENCE [LARGE SCALE GENOMIC DNA]</scope>
    <source>
        <strain evidence="2 3">NCCP-1664</strain>
    </source>
</reference>
<keyword evidence="3" id="KW-1185">Reference proteome</keyword>
<dbReference type="AlphaFoldDB" id="A0A5A7NL71"/>
<feature type="domain" description="Transposase IS204/IS1001/IS1096/IS1165 DDE" evidence="1">
    <location>
        <begin position="2"/>
        <end position="66"/>
    </location>
</feature>
<name>A0A5A7NL71_9MICC</name>
<protein>
    <recommendedName>
        <fullName evidence="1">Transposase IS204/IS1001/IS1096/IS1165 DDE domain-containing protein</fullName>
    </recommendedName>
</protein>
<evidence type="ECO:0000313" key="2">
    <source>
        <dbReference type="EMBL" id="GER21704.1"/>
    </source>
</evidence>
<evidence type="ECO:0000313" key="3">
    <source>
        <dbReference type="Proteomes" id="UP000325307"/>
    </source>
</evidence>
<evidence type="ECO:0000259" key="1">
    <source>
        <dbReference type="Pfam" id="PF01610"/>
    </source>
</evidence>
<comment type="caution">
    <text evidence="2">The sequence shown here is derived from an EMBL/GenBank/DDBJ whole genome shotgun (WGS) entry which is preliminary data.</text>
</comment>